<dbReference type="GO" id="GO:0016780">
    <property type="term" value="F:phosphotransferase activity, for other substituted phosphate groups"/>
    <property type="evidence" value="ECO:0007669"/>
    <property type="project" value="InterPro"/>
</dbReference>
<keyword evidence="7" id="KW-0479">Metal-binding</keyword>
<evidence type="ECO:0000313" key="10">
    <source>
        <dbReference type="Proteomes" id="UP000266113"/>
    </source>
</evidence>
<evidence type="ECO:0000256" key="1">
    <source>
        <dbReference type="ARBA" id="ARBA00004651"/>
    </source>
</evidence>
<keyword evidence="2" id="KW-1003">Cell membrane</keyword>
<evidence type="ECO:0000256" key="5">
    <source>
        <dbReference type="ARBA" id="ARBA00022989"/>
    </source>
</evidence>
<feature type="transmembrane region" description="Helical" evidence="8">
    <location>
        <begin position="147"/>
        <end position="166"/>
    </location>
</feature>
<protein>
    <submittedName>
        <fullName evidence="9">Undecaprenyl/decaprenyl-phosphate alpha-N-acetylglucosaminyl 1-phosphate transferase</fullName>
    </submittedName>
</protein>
<evidence type="ECO:0000313" key="9">
    <source>
        <dbReference type="EMBL" id="RIE16000.1"/>
    </source>
</evidence>
<evidence type="ECO:0000256" key="6">
    <source>
        <dbReference type="ARBA" id="ARBA00023136"/>
    </source>
</evidence>
<feature type="transmembrane region" description="Helical" evidence="8">
    <location>
        <begin position="69"/>
        <end position="85"/>
    </location>
</feature>
<feature type="transmembrane region" description="Helical" evidence="8">
    <location>
        <begin position="172"/>
        <end position="191"/>
    </location>
</feature>
<evidence type="ECO:0000256" key="3">
    <source>
        <dbReference type="ARBA" id="ARBA00022679"/>
    </source>
</evidence>
<keyword evidence="6 8" id="KW-0472">Membrane</keyword>
<organism evidence="9 10">
    <name type="scientific">Candidatus Cryosericum septentrionale</name>
    <dbReference type="NCBI Taxonomy" id="2290913"/>
    <lineage>
        <taxon>Bacteria</taxon>
        <taxon>Pseudomonadati</taxon>
        <taxon>Caldisericota/Cryosericota group</taxon>
        <taxon>Candidatus Cryosericota</taxon>
        <taxon>Candidatus Cryosericia</taxon>
        <taxon>Candidatus Cryosericales</taxon>
        <taxon>Candidatus Cryosericaceae</taxon>
        <taxon>Candidatus Cryosericum</taxon>
    </lineage>
</organism>
<feature type="binding site" evidence="7">
    <location>
        <position position="140"/>
    </location>
    <ligand>
        <name>Mg(2+)</name>
        <dbReference type="ChEBI" id="CHEBI:18420"/>
    </ligand>
</feature>
<evidence type="ECO:0000256" key="4">
    <source>
        <dbReference type="ARBA" id="ARBA00022692"/>
    </source>
</evidence>
<feature type="transmembrane region" description="Helical" evidence="8">
    <location>
        <begin position="300"/>
        <end position="318"/>
    </location>
</feature>
<keyword evidence="5 8" id="KW-1133">Transmembrane helix</keyword>
<comment type="caution">
    <text evidence="9">The sequence shown here is derived from an EMBL/GenBank/DDBJ whole genome shotgun (WGS) entry which is preliminary data.</text>
</comment>
<comment type="subcellular location">
    <subcellularLocation>
        <location evidence="1">Cell membrane</location>
        <topology evidence="1">Multi-pass membrane protein</topology>
    </subcellularLocation>
</comment>
<dbReference type="AlphaFoldDB" id="A0A398DM46"/>
<dbReference type="GO" id="GO:0071555">
    <property type="term" value="P:cell wall organization"/>
    <property type="evidence" value="ECO:0007669"/>
    <property type="project" value="TreeGrafter"/>
</dbReference>
<dbReference type="GO" id="GO:0046872">
    <property type="term" value="F:metal ion binding"/>
    <property type="evidence" value="ECO:0007669"/>
    <property type="project" value="UniProtKB-KW"/>
</dbReference>
<keyword evidence="4 8" id="KW-0812">Transmembrane</keyword>
<dbReference type="PANTHER" id="PTHR22926">
    <property type="entry name" value="PHOSPHO-N-ACETYLMURAMOYL-PENTAPEPTIDE-TRANSFERASE"/>
    <property type="match status" value="1"/>
</dbReference>
<evidence type="ECO:0000256" key="2">
    <source>
        <dbReference type="ARBA" id="ARBA00022475"/>
    </source>
</evidence>
<keyword evidence="3 9" id="KW-0808">Transferase</keyword>
<feature type="transmembrane region" description="Helical" evidence="8">
    <location>
        <begin position="44"/>
        <end position="64"/>
    </location>
</feature>
<keyword evidence="10" id="KW-1185">Reference proteome</keyword>
<dbReference type="Proteomes" id="UP000266113">
    <property type="component" value="Unassembled WGS sequence"/>
</dbReference>
<dbReference type="CDD" id="cd06853">
    <property type="entry name" value="GT_WecA_like"/>
    <property type="match status" value="1"/>
</dbReference>
<reference evidence="9 10" key="1">
    <citation type="submission" date="2018-09" db="EMBL/GenBank/DDBJ databases">
        <title>Discovery and Ecogenomic Context for Candidatus Cryosericales, a Global Caldiserica Order Active in Thawing Permafrost.</title>
        <authorList>
            <person name="Martinez M.A."/>
            <person name="Woodcroft B.J."/>
            <person name="Ignacio Espinoza J.C."/>
            <person name="Zayed A."/>
            <person name="Singleton C.M."/>
            <person name="Boyd J."/>
            <person name="Li Y.-F."/>
            <person name="Purvine S."/>
            <person name="Maughan H."/>
            <person name="Hodgkins S.B."/>
            <person name="Anderson D."/>
            <person name="Sederholm M."/>
            <person name="Temperton B."/>
            <person name="Saleska S.R."/>
            <person name="Tyson G.W."/>
            <person name="Rich V.I."/>
        </authorList>
    </citation>
    <scope>NUCLEOTIDE SEQUENCE [LARGE SCALE GENOMIC DNA]</scope>
    <source>
        <strain evidence="9 10">SMC1</strain>
    </source>
</reference>
<proteinExistence type="predicted"/>
<dbReference type="EMBL" id="QXIY01000040">
    <property type="protein sequence ID" value="RIE16000.1"/>
    <property type="molecule type" value="Genomic_DNA"/>
</dbReference>
<accession>A0A398DM46</accession>
<feature type="binding site" evidence="7">
    <location>
        <position position="200"/>
    </location>
    <ligand>
        <name>Mg(2+)</name>
        <dbReference type="ChEBI" id="CHEBI:18420"/>
    </ligand>
</feature>
<feature type="transmembrane region" description="Helical" evidence="8">
    <location>
        <begin position="277"/>
        <end position="294"/>
    </location>
</feature>
<gene>
    <name evidence="9" type="ORF">SMC1_08790</name>
</gene>
<dbReference type="Pfam" id="PF00953">
    <property type="entry name" value="Glycos_transf_4"/>
    <property type="match status" value="1"/>
</dbReference>
<dbReference type="GO" id="GO:0009103">
    <property type="term" value="P:lipopolysaccharide biosynthetic process"/>
    <property type="evidence" value="ECO:0007669"/>
    <property type="project" value="TreeGrafter"/>
</dbReference>
<dbReference type="InterPro" id="IPR000715">
    <property type="entry name" value="Glycosyl_transferase_4"/>
</dbReference>
<feature type="transmembrane region" description="Helical" evidence="8">
    <location>
        <begin position="203"/>
        <end position="219"/>
    </location>
</feature>
<keyword evidence="7" id="KW-0460">Magnesium</keyword>
<comment type="cofactor">
    <cofactor evidence="7">
        <name>Mg(2+)</name>
        <dbReference type="ChEBI" id="CHEBI:18420"/>
    </cofactor>
</comment>
<evidence type="ECO:0000256" key="8">
    <source>
        <dbReference type="SAM" id="Phobius"/>
    </source>
</evidence>
<sequence>MNVLAIGCLSLILTCIAMPLVRYAAVRCGFVDRPGGPLKPQIRAVPYGGGIAVVIGVSAVLLWARLEMSIVPVVGALTVFLLGMVDDLRGVRPLQRLIVELVAGSTLGALWPTAASHWASMVGAGVCCAILGSASMNAYNMTDGSDGLSGTVGLFAAGGLLVGWLFAGETVLASIAAASCGSIVGFLIFNWPPARVYLGDSGAYWMGFLLTALCIPALSSWHAVVGVMCIMALLELELLASVLRRIRGHQGLTGGDRGHIYDVIQLRFGQSATRVDVLYGVIGLVSSGIGVLVWRGAPAILGLAWLAVLSVLVVLLYQGSSSRKGVVR</sequence>
<dbReference type="GO" id="GO:0044038">
    <property type="term" value="P:cell wall macromolecule biosynthetic process"/>
    <property type="evidence" value="ECO:0007669"/>
    <property type="project" value="TreeGrafter"/>
</dbReference>
<dbReference type="OrthoDB" id="9783652at2"/>
<dbReference type="GO" id="GO:0005886">
    <property type="term" value="C:plasma membrane"/>
    <property type="evidence" value="ECO:0007669"/>
    <property type="project" value="UniProtKB-SubCell"/>
</dbReference>
<name>A0A398DM46_9BACT</name>
<dbReference type="PANTHER" id="PTHR22926:SF3">
    <property type="entry name" value="UNDECAPRENYL-PHOSPHATE ALPHA-N-ACETYLGLUCOSAMINYL 1-PHOSPHATE TRANSFERASE"/>
    <property type="match status" value="1"/>
</dbReference>
<evidence type="ECO:0000256" key="7">
    <source>
        <dbReference type="PIRSR" id="PIRSR600715-1"/>
    </source>
</evidence>